<dbReference type="InterPro" id="IPR023298">
    <property type="entry name" value="ATPase_P-typ_TM_dom_sf"/>
</dbReference>
<evidence type="ECO:0000256" key="1">
    <source>
        <dbReference type="SAM" id="Phobius"/>
    </source>
</evidence>
<keyword evidence="1" id="KW-0812">Transmembrane</keyword>
<dbReference type="EMBL" id="FXAM01000001">
    <property type="protein sequence ID" value="SMF96379.1"/>
    <property type="molecule type" value="Genomic_DNA"/>
</dbReference>
<keyword evidence="3" id="KW-1185">Reference proteome</keyword>
<dbReference type="AlphaFoldDB" id="A0A1Y6D0B1"/>
<gene>
    <name evidence="2" type="ORF">SAMN02949497_3775</name>
</gene>
<organism evidence="2 3">
    <name type="scientific">Methylomagnum ishizawai</name>
    <dbReference type="NCBI Taxonomy" id="1760988"/>
    <lineage>
        <taxon>Bacteria</taxon>
        <taxon>Pseudomonadati</taxon>
        <taxon>Pseudomonadota</taxon>
        <taxon>Gammaproteobacteria</taxon>
        <taxon>Methylococcales</taxon>
        <taxon>Methylococcaceae</taxon>
        <taxon>Methylomagnum</taxon>
    </lineage>
</organism>
<evidence type="ECO:0000313" key="2">
    <source>
        <dbReference type="EMBL" id="SMF96379.1"/>
    </source>
</evidence>
<name>A0A1Y6D0B1_9GAMM</name>
<protein>
    <submittedName>
        <fullName evidence="2">Uncharacterized protein</fullName>
    </submittedName>
</protein>
<dbReference type="SUPFAM" id="SSF81665">
    <property type="entry name" value="Calcium ATPase, transmembrane domain M"/>
    <property type="match status" value="1"/>
</dbReference>
<dbReference type="STRING" id="1760988.SAMN02949497_3775"/>
<dbReference type="GO" id="GO:0022857">
    <property type="term" value="F:transmembrane transporter activity"/>
    <property type="evidence" value="ECO:0007669"/>
    <property type="project" value="UniProtKB-ARBA"/>
</dbReference>
<keyword evidence="1" id="KW-1133">Transmembrane helix</keyword>
<dbReference type="OrthoDB" id="8910318at2"/>
<dbReference type="RefSeq" id="WP_125469025.1">
    <property type="nucleotide sequence ID" value="NZ_FXAM01000001.1"/>
</dbReference>
<evidence type="ECO:0000313" key="3">
    <source>
        <dbReference type="Proteomes" id="UP000192923"/>
    </source>
</evidence>
<feature type="transmembrane region" description="Helical" evidence="1">
    <location>
        <begin position="50"/>
        <end position="66"/>
    </location>
</feature>
<dbReference type="Proteomes" id="UP000192923">
    <property type="component" value="Unassembled WGS sequence"/>
</dbReference>
<proteinExistence type="predicted"/>
<keyword evidence="1" id="KW-0472">Membrane</keyword>
<reference evidence="2 3" key="1">
    <citation type="submission" date="2016-12" db="EMBL/GenBank/DDBJ databases">
        <authorList>
            <person name="Song W.-J."/>
            <person name="Kurnit D.M."/>
        </authorList>
    </citation>
    <scope>NUCLEOTIDE SEQUENCE [LARGE SCALE GENOMIC DNA]</scope>
    <source>
        <strain evidence="2 3">175</strain>
    </source>
</reference>
<sequence length="189" mass="22146">MRTPSRLMPLPPPPQTKPRFSTWLIFTFTLFYIFLCASLVLWFFLIHPTITTIIAASVAILAYIEAHQERRRINALVQSRPTDSICSFARSFNTRKKDTWVIRAVYEEIGTYLNSRRTPFPLRATDRLWKDLRIDPDDLEDIVIRDIAYRARRSLDNTKNNPYYDKVETVADIVNFLMAQPSAYNQPSR</sequence>
<accession>A0A1Y6D0B1</accession>
<feature type="transmembrane region" description="Helical" evidence="1">
    <location>
        <begin position="20"/>
        <end position="44"/>
    </location>
</feature>